<reference evidence="2" key="1">
    <citation type="submission" date="2021-02" db="EMBL/GenBank/DDBJ databases">
        <authorList>
            <person name="Nowell W R."/>
        </authorList>
    </citation>
    <scope>NUCLEOTIDE SEQUENCE</scope>
    <source>
        <strain evidence="2">Ploen Becks lab</strain>
    </source>
</reference>
<feature type="non-terminal residue" evidence="2">
    <location>
        <position position="152"/>
    </location>
</feature>
<protein>
    <recommendedName>
        <fullName evidence="4">Reverse transcriptase domain-containing protein</fullName>
    </recommendedName>
</protein>
<evidence type="ECO:0008006" key="4">
    <source>
        <dbReference type="Google" id="ProtNLM"/>
    </source>
</evidence>
<sequence length="152" mass="18267">MLQNNLKWEEHISTSISKSNFVLGCIKNCFRDWDTRTFKIVHTSYVRPLLEYGSVAWSPFRKQDIRRLEKVQRRATKLVPVLQNKRYEERLRILGITSLEERRTRGDLIQFFKIENSMNKINWFHPIKHTPNSSNTGPIGNTRRQNKYYRQL</sequence>
<keyword evidence="3" id="KW-1185">Reference proteome</keyword>
<feature type="region of interest" description="Disordered" evidence="1">
    <location>
        <begin position="132"/>
        <end position="152"/>
    </location>
</feature>
<evidence type="ECO:0000313" key="3">
    <source>
        <dbReference type="Proteomes" id="UP000663879"/>
    </source>
</evidence>
<comment type="caution">
    <text evidence="2">The sequence shown here is derived from an EMBL/GenBank/DDBJ whole genome shotgun (WGS) entry which is preliminary data.</text>
</comment>
<organism evidence="2 3">
    <name type="scientific">Brachionus calyciflorus</name>
    <dbReference type="NCBI Taxonomy" id="104777"/>
    <lineage>
        <taxon>Eukaryota</taxon>
        <taxon>Metazoa</taxon>
        <taxon>Spiralia</taxon>
        <taxon>Gnathifera</taxon>
        <taxon>Rotifera</taxon>
        <taxon>Eurotatoria</taxon>
        <taxon>Monogononta</taxon>
        <taxon>Pseudotrocha</taxon>
        <taxon>Ploima</taxon>
        <taxon>Brachionidae</taxon>
        <taxon>Brachionus</taxon>
    </lineage>
</organism>
<gene>
    <name evidence="2" type="ORF">OXX778_LOCUS19991</name>
</gene>
<name>A0A814MB82_9BILA</name>
<evidence type="ECO:0000313" key="2">
    <source>
        <dbReference type="EMBL" id="CAF1076571.1"/>
    </source>
</evidence>
<feature type="compositionally biased region" description="Polar residues" evidence="1">
    <location>
        <begin position="132"/>
        <end position="143"/>
    </location>
</feature>
<dbReference type="EMBL" id="CAJNOC010006378">
    <property type="protein sequence ID" value="CAF1076571.1"/>
    <property type="molecule type" value="Genomic_DNA"/>
</dbReference>
<dbReference type="AlphaFoldDB" id="A0A814MB82"/>
<dbReference type="OrthoDB" id="426210at2759"/>
<proteinExistence type="predicted"/>
<accession>A0A814MB82</accession>
<dbReference type="Proteomes" id="UP000663879">
    <property type="component" value="Unassembled WGS sequence"/>
</dbReference>
<evidence type="ECO:0000256" key="1">
    <source>
        <dbReference type="SAM" id="MobiDB-lite"/>
    </source>
</evidence>